<evidence type="ECO:0000256" key="4">
    <source>
        <dbReference type="ARBA" id="ARBA00023274"/>
    </source>
</evidence>
<accession>A0A2U2AET4</accession>
<comment type="function">
    <text evidence="1 6">Forms part of the ribosomal stalk, playing a central role in the interaction of the ribosome with GTP-bound translation factors.</text>
</comment>
<name>A0A2U2AET4_9GAMM</name>
<dbReference type="OrthoDB" id="9808307at2"/>
<dbReference type="Proteomes" id="UP000245020">
    <property type="component" value="Unassembled WGS sequence"/>
</dbReference>
<dbReference type="GO" id="GO:0015934">
    <property type="term" value="C:large ribosomal subunit"/>
    <property type="evidence" value="ECO:0007669"/>
    <property type="project" value="InterPro"/>
</dbReference>
<dbReference type="Pfam" id="PF00466">
    <property type="entry name" value="Ribosomal_L10"/>
    <property type="match status" value="1"/>
</dbReference>
<evidence type="ECO:0000313" key="7">
    <source>
        <dbReference type="EMBL" id="PWD81147.1"/>
    </source>
</evidence>
<evidence type="ECO:0000256" key="5">
    <source>
        <dbReference type="ARBA" id="ARBA00035202"/>
    </source>
</evidence>
<keyword evidence="8" id="KW-1185">Reference proteome</keyword>
<evidence type="ECO:0000256" key="6">
    <source>
        <dbReference type="HAMAP-Rule" id="MF_00362"/>
    </source>
</evidence>
<comment type="subunit">
    <text evidence="6">Part of the ribosomal stalk of the 50S ribosomal subunit. The N-terminus interacts with L11 and the large rRNA to form the base of the stalk. The C-terminus forms an elongated spine to which L12 dimers bind in a sequential fashion forming a multimeric L10(L12)X complex.</text>
</comment>
<dbReference type="SUPFAM" id="SSF160369">
    <property type="entry name" value="Ribosomal protein L10-like"/>
    <property type="match status" value="1"/>
</dbReference>
<sequence>MSSLQSKQEVVQEVHGVANGAHSLVLSEYHGLTVAQITSLRNAARSANVDIRVVKNTLARLALKDTQFEDAIPSLVGPIIMAFSMSEEDPVAGARVIHNFLKEKANEKLVVKAIAHDGEVHEGSALKAIASLPTKEEAISMFLAVLKAPVQKLAATLASVRDKKEAEAA</sequence>
<dbReference type="GO" id="GO:0003735">
    <property type="term" value="F:structural constituent of ribosome"/>
    <property type="evidence" value="ECO:0007669"/>
    <property type="project" value="InterPro"/>
</dbReference>
<keyword evidence="6" id="KW-0694">RNA-binding</keyword>
<dbReference type="CDD" id="cd05797">
    <property type="entry name" value="Ribosomal_L10"/>
    <property type="match status" value="1"/>
</dbReference>
<dbReference type="InterPro" id="IPR001790">
    <property type="entry name" value="Ribosomal_uL10"/>
</dbReference>
<evidence type="ECO:0000256" key="2">
    <source>
        <dbReference type="ARBA" id="ARBA00008889"/>
    </source>
</evidence>
<dbReference type="EMBL" id="QEWQ01000003">
    <property type="protein sequence ID" value="PWD81147.1"/>
    <property type="molecule type" value="Genomic_DNA"/>
</dbReference>
<keyword evidence="4 6" id="KW-0687">Ribonucleoprotein</keyword>
<dbReference type="PROSITE" id="PS01109">
    <property type="entry name" value="RIBOSOMAL_L10"/>
    <property type="match status" value="1"/>
</dbReference>
<dbReference type="InterPro" id="IPR047865">
    <property type="entry name" value="Ribosomal_uL10_bac_type"/>
</dbReference>
<dbReference type="InterPro" id="IPR022973">
    <property type="entry name" value="Ribosomal_uL10_bac"/>
</dbReference>
<dbReference type="HAMAP" id="MF_00362">
    <property type="entry name" value="Ribosomal_uL10"/>
    <property type="match status" value="1"/>
</dbReference>
<dbReference type="GO" id="GO:0006412">
    <property type="term" value="P:translation"/>
    <property type="evidence" value="ECO:0007669"/>
    <property type="project" value="UniProtKB-UniRule"/>
</dbReference>
<dbReference type="InterPro" id="IPR002363">
    <property type="entry name" value="Ribosomal_uL10_CS_bac"/>
</dbReference>
<dbReference type="Gene3D" id="6.10.250.2350">
    <property type="match status" value="1"/>
</dbReference>
<reference evidence="8" key="1">
    <citation type="submission" date="2018-05" db="EMBL/GenBank/DDBJ databases">
        <title>Ignatzschineria dubaiensis sp. nov., isolated from necrotic foot tissues of dromedaries (Camelus dromedarius) and associated maggots in Dubai, United Arab Emirates.</title>
        <authorList>
            <person name="Tsang C.C."/>
            <person name="Tang J.Y.M."/>
            <person name="Fong J.Y.H."/>
            <person name="Kinne J."/>
            <person name="Lee H.H."/>
            <person name="Joseph M."/>
            <person name="Jose S."/>
            <person name="Schuster R.K."/>
            <person name="Tang Y."/>
            <person name="Sivakumar S."/>
            <person name="Chen J.H.K."/>
            <person name="Teng J.L.L."/>
            <person name="Lau S.K.P."/>
            <person name="Wernery U."/>
            <person name="Woo P.C.Y."/>
        </authorList>
    </citation>
    <scope>NUCLEOTIDE SEQUENCE [LARGE SCALE GENOMIC DNA]</scope>
    <source>
        <strain evidence="8">KCTC 22644</strain>
    </source>
</reference>
<dbReference type="Gene3D" id="3.30.70.1730">
    <property type="match status" value="1"/>
</dbReference>
<evidence type="ECO:0000256" key="1">
    <source>
        <dbReference type="ARBA" id="ARBA00002633"/>
    </source>
</evidence>
<dbReference type="InterPro" id="IPR043141">
    <property type="entry name" value="Ribosomal_uL10-like_sf"/>
</dbReference>
<keyword evidence="3 6" id="KW-0689">Ribosomal protein</keyword>
<comment type="similarity">
    <text evidence="2 6">Belongs to the universal ribosomal protein uL10 family.</text>
</comment>
<protein>
    <recommendedName>
        <fullName evidence="5 6">Large ribosomal subunit protein uL10</fullName>
    </recommendedName>
</protein>
<dbReference type="PANTHER" id="PTHR11560">
    <property type="entry name" value="39S RIBOSOMAL PROTEIN L10, MITOCHONDRIAL"/>
    <property type="match status" value="1"/>
</dbReference>
<evidence type="ECO:0000313" key="8">
    <source>
        <dbReference type="Proteomes" id="UP000245020"/>
    </source>
</evidence>
<keyword evidence="6" id="KW-0699">rRNA-binding</keyword>
<proteinExistence type="inferred from homology"/>
<dbReference type="RefSeq" id="WP_026879331.1">
    <property type="nucleotide sequence ID" value="NZ_BMYA01000003.1"/>
</dbReference>
<dbReference type="GO" id="GO:0070180">
    <property type="term" value="F:large ribosomal subunit rRNA binding"/>
    <property type="evidence" value="ECO:0007669"/>
    <property type="project" value="UniProtKB-UniRule"/>
</dbReference>
<organism evidence="7 8">
    <name type="scientific">Ignatzschineria ureiclastica</name>
    <dbReference type="NCBI Taxonomy" id="472582"/>
    <lineage>
        <taxon>Bacteria</taxon>
        <taxon>Pseudomonadati</taxon>
        <taxon>Pseudomonadota</taxon>
        <taxon>Gammaproteobacteria</taxon>
        <taxon>Cardiobacteriales</taxon>
        <taxon>Ignatzschineriaceae</taxon>
        <taxon>Ignatzschineria</taxon>
    </lineage>
</organism>
<gene>
    <name evidence="6" type="primary">rplJ</name>
    <name evidence="7" type="ORF">DC083_04415</name>
</gene>
<dbReference type="NCBIfam" id="NF000955">
    <property type="entry name" value="PRK00099.1-1"/>
    <property type="match status" value="1"/>
</dbReference>
<dbReference type="AlphaFoldDB" id="A0A2U2AET4"/>
<evidence type="ECO:0000256" key="3">
    <source>
        <dbReference type="ARBA" id="ARBA00022980"/>
    </source>
</evidence>
<comment type="caution">
    <text evidence="7">The sequence shown here is derived from an EMBL/GenBank/DDBJ whole genome shotgun (WGS) entry which is preliminary data.</text>
</comment>